<dbReference type="EMBL" id="PYNF01000003">
    <property type="protein sequence ID" value="PSV00312.1"/>
    <property type="molecule type" value="Genomic_DNA"/>
</dbReference>
<proteinExistence type="predicted"/>
<accession>A0A2T3KKS7</accession>
<organism evidence="1 2">
    <name type="scientific">Photobacterium kishitanii</name>
    <dbReference type="NCBI Taxonomy" id="318456"/>
    <lineage>
        <taxon>Bacteria</taxon>
        <taxon>Pseudomonadati</taxon>
        <taxon>Pseudomonadota</taxon>
        <taxon>Gammaproteobacteria</taxon>
        <taxon>Vibrionales</taxon>
        <taxon>Vibrionaceae</taxon>
        <taxon>Photobacterium</taxon>
    </lineage>
</organism>
<dbReference type="RefSeq" id="WP_107288942.1">
    <property type="nucleotide sequence ID" value="NZ_PYNF01000003.1"/>
</dbReference>
<comment type="caution">
    <text evidence="1">The sequence shown here is derived from an EMBL/GenBank/DDBJ whole genome shotgun (WGS) entry which is preliminary data.</text>
</comment>
<gene>
    <name evidence="1" type="ORF">C9J27_04090</name>
</gene>
<sequence length="63" mass="6822">MAKTPVLLDKNATRVASSDIDNLGSSDSVSEVANTQQFCVNGKVFFVHHLALSFLSTAQLYFS</sequence>
<reference evidence="1 2" key="1">
    <citation type="submission" date="2018-01" db="EMBL/GenBank/DDBJ databases">
        <title>Whole genome sequencing of Histamine producing bacteria.</title>
        <authorList>
            <person name="Butler K."/>
        </authorList>
    </citation>
    <scope>NUCLEOTIDE SEQUENCE [LARGE SCALE GENOMIC DNA]</scope>
    <source>
        <strain evidence="1 2">FS-7.2</strain>
    </source>
</reference>
<dbReference type="AlphaFoldDB" id="A0A2T3KKS7"/>
<evidence type="ECO:0000313" key="2">
    <source>
        <dbReference type="Proteomes" id="UP000241426"/>
    </source>
</evidence>
<name>A0A2T3KKS7_9GAMM</name>
<evidence type="ECO:0000313" key="1">
    <source>
        <dbReference type="EMBL" id="PSV00312.1"/>
    </source>
</evidence>
<protein>
    <submittedName>
        <fullName evidence="1">Uncharacterized protein</fullName>
    </submittedName>
</protein>
<dbReference type="Proteomes" id="UP000241426">
    <property type="component" value="Unassembled WGS sequence"/>
</dbReference>